<sequence length="46" mass="5214">SQVSLRHEPQASRECFHGDIESNELVNHIRGVFQYFIVDVVDPGST</sequence>
<gene>
    <name evidence="1" type="ORF">BRAPAZ1V2_A03P71910.2</name>
</gene>
<reference evidence="1 2" key="1">
    <citation type="submission" date="2021-07" db="EMBL/GenBank/DDBJ databases">
        <authorList>
            <consortium name="Genoscope - CEA"/>
            <person name="William W."/>
        </authorList>
    </citation>
    <scope>NUCLEOTIDE SEQUENCE [LARGE SCALE GENOMIC DNA]</scope>
</reference>
<dbReference type="EMBL" id="LS974619">
    <property type="protein sequence ID" value="CAG7885848.1"/>
    <property type="molecule type" value="Genomic_DNA"/>
</dbReference>
<feature type="non-terminal residue" evidence="1">
    <location>
        <position position="46"/>
    </location>
</feature>
<evidence type="ECO:0000313" key="2">
    <source>
        <dbReference type="Proteomes" id="UP000694005"/>
    </source>
</evidence>
<dbReference type="AlphaFoldDB" id="A0A8D9LT39"/>
<accession>A0A8D9LT39</accession>
<organism evidence="1 2">
    <name type="scientific">Brassica campestris</name>
    <name type="common">Field mustard</name>
    <dbReference type="NCBI Taxonomy" id="3711"/>
    <lineage>
        <taxon>Eukaryota</taxon>
        <taxon>Viridiplantae</taxon>
        <taxon>Streptophyta</taxon>
        <taxon>Embryophyta</taxon>
        <taxon>Tracheophyta</taxon>
        <taxon>Spermatophyta</taxon>
        <taxon>Magnoliopsida</taxon>
        <taxon>eudicotyledons</taxon>
        <taxon>Gunneridae</taxon>
        <taxon>Pentapetalae</taxon>
        <taxon>rosids</taxon>
        <taxon>malvids</taxon>
        <taxon>Brassicales</taxon>
        <taxon>Brassicaceae</taxon>
        <taxon>Brassiceae</taxon>
        <taxon>Brassica</taxon>
    </lineage>
</organism>
<dbReference type="Gramene" id="A03p71910.2_BraZ1">
    <property type="protein sequence ID" value="A03p71910.2_BraZ1.CDS"/>
    <property type="gene ID" value="A03g71910.2_BraZ1"/>
</dbReference>
<protein>
    <submittedName>
        <fullName evidence="1">Uncharacterized protein</fullName>
    </submittedName>
</protein>
<evidence type="ECO:0000313" key="1">
    <source>
        <dbReference type="EMBL" id="CAG7885848.1"/>
    </source>
</evidence>
<name>A0A8D9LT39_BRACM</name>
<feature type="non-terminal residue" evidence="1">
    <location>
        <position position="1"/>
    </location>
</feature>
<proteinExistence type="predicted"/>
<dbReference type="Proteomes" id="UP000694005">
    <property type="component" value="Chromosome A03"/>
</dbReference>